<feature type="transmembrane region" description="Helical" evidence="7">
    <location>
        <begin position="131"/>
        <end position="150"/>
    </location>
</feature>
<evidence type="ECO:0000256" key="2">
    <source>
        <dbReference type="ARBA" id="ARBA00005262"/>
    </source>
</evidence>
<dbReference type="InterPro" id="IPR003370">
    <property type="entry name" value="Chromate_transpt"/>
</dbReference>
<dbReference type="GO" id="GO:0005886">
    <property type="term" value="C:plasma membrane"/>
    <property type="evidence" value="ECO:0007669"/>
    <property type="project" value="UniProtKB-SubCell"/>
</dbReference>
<comment type="caution">
    <text evidence="8">The sequence shown here is derived from an EMBL/GenBank/DDBJ whole genome shotgun (WGS) entry which is preliminary data.</text>
</comment>
<dbReference type="PANTHER" id="PTHR43663:SF1">
    <property type="entry name" value="CHROMATE TRANSPORTER"/>
    <property type="match status" value="1"/>
</dbReference>
<feature type="transmembrane region" description="Helical" evidence="7">
    <location>
        <begin position="96"/>
        <end position="119"/>
    </location>
</feature>
<feature type="transmembrane region" description="Helical" evidence="7">
    <location>
        <begin position="156"/>
        <end position="173"/>
    </location>
</feature>
<proteinExistence type="inferred from homology"/>
<gene>
    <name evidence="8" type="ORF">HNQ70_001475</name>
</gene>
<accession>A0A7W8M8N4</accession>
<evidence type="ECO:0000256" key="3">
    <source>
        <dbReference type="ARBA" id="ARBA00022475"/>
    </source>
</evidence>
<dbReference type="GO" id="GO:0015109">
    <property type="term" value="F:chromate transmembrane transporter activity"/>
    <property type="evidence" value="ECO:0007669"/>
    <property type="project" value="InterPro"/>
</dbReference>
<reference evidence="8 9" key="1">
    <citation type="submission" date="2020-08" db="EMBL/GenBank/DDBJ databases">
        <title>Genomic Encyclopedia of Type Strains, Phase IV (KMG-IV): sequencing the most valuable type-strain genomes for metagenomic binning, comparative biology and taxonomic classification.</title>
        <authorList>
            <person name="Goeker M."/>
        </authorList>
    </citation>
    <scope>NUCLEOTIDE SEQUENCE [LARGE SCALE GENOMIC DNA]</scope>
    <source>
        <strain evidence="8 9">DSM 29781</strain>
    </source>
</reference>
<keyword evidence="4 7" id="KW-0812">Transmembrane</keyword>
<evidence type="ECO:0000256" key="5">
    <source>
        <dbReference type="ARBA" id="ARBA00022989"/>
    </source>
</evidence>
<name>A0A7W8M8N4_9BURK</name>
<dbReference type="RefSeq" id="WP_343060677.1">
    <property type="nucleotide sequence ID" value="NZ_BAABEW010000001.1"/>
</dbReference>
<dbReference type="InterPro" id="IPR052518">
    <property type="entry name" value="CHR_Transporter"/>
</dbReference>
<dbReference type="AlphaFoldDB" id="A0A7W8M8N4"/>
<evidence type="ECO:0000256" key="1">
    <source>
        <dbReference type="ARBA" id="ARBA00004651"/>
    </source>
</evidence>
<comment type="subcellular location">
    <subcellularLocation>
        <location evidence="1">Cell membrane</location>
        <topology evidence="1">Multi-pass membrane protein</topology>
    </subcellularLocation>
</comment>
<feature type="transmembrane region" description="Helical" evidence="7">
    <location>
        <begin position="29"/>
        <end position="48"/>
    </location>
</feature>
<organism evidence="8 9">
    <name type="scientific">Quisquiliibacterium transsilvanicum</name>
    <dbReference type="NCBI Taxonomy" id="1549638"/>
    <lineage>
        <taxon>Bacteria</taxon>
        <taxon>Pseudomonadati</taxon>
        <taxon>Pseudomonadota</taxon>
        <taxon>Betaproteobacteria</taxon>
        <taxon>Burkholderiales</taxon>
        <taxon>Burkholderiaceae</taxon>
        <taxon>Quisquiliibacterium</taxon>
    </lineage>
</organism>
<protein>
    <submittedName>
        <fullName evidence="8">Chromate transporter</fullName>
    </submittedName>
</protein>
<evidence type="ECO:0000256" key="4">
    <source>
        <dbReference type="ARBA" id="ARBA00022692"/>
    </source>
</evidence>
<dbReference type="Pfam" id="PF02417">
    <property type="entry name" value="Chromate_transp"/>
    <property type="match status" value="1"/>
</dbReference>
<evidence type="ECO:0000256" key="7">
    <source>
        <dbReference type="SAM" id="Phobius"/>
    </source>
</evidence>
<keyword evidence="9" id="KW-1185">Reference proteome</keyword>
<keyword evidence="5 7" id="KW-1133">Transmembrane helix</keyword>
<dbReference type="PANTHER" id="PTHR43663">
    <property type="entry name" value="CHROMATE TRANSPORT PROTEIN-RELATED"/>
    <property type="match status" value="1"/>
</dbReference>
<evidence type="ECO:0000313" key="8">
    <source>
        <dbReference type="EMBL" id="MBB5271465.1"/>
    </source>
</evidence>
<keyword evidence="6 7" id="KW-0472">Membrane</keyword>
<dbReference type="EMBL" id="JACHGB010000003">
    <property type="protein sequence ID" value="MBB5271465.1"/>
    <property type="molecule type" value="Genomic_DNA"/>
</dbReference>
<dbReference type="Proteomes" id="UP000532440">
    <property type="component" value="Unassembled WGS sequence"/>
</dbReference>
<evidence type="ECO:0000256" key="6">
    <source>
        <dbReference type="ARBA" id="ARBA00023136"/>
    </source>
</evidence>
<evidence type="ECO:0000313" key="9">
    <source>
        <dbReference type="Proteomes" id="UP000532440"/>
    </source>
</evidence>
<keyword evidence="3" id="KW-1003">Cell membrane</keyword>
<comment type="similarity">
    <text evidence="2">Belongs to the chromate ion transporter (CHR) (TC 2.A.51) family.</text>
</comment>
<sequence>MSAELAGSATAAALADASAGIGLAGLAELFGRFLMLSLLSIGGAITVAPEMHRLVVAERGWLDDADFTASISLAQAAPGPNILFVTLIGWHAAGAAGALAATLGILLPSSLLVLAAFRWTERYRAHRGVQAFRAGMAPITLGLLLATGWILAGSTLGDPVLALVTVATAVLAWKTRLNPLWMLAAGALAGTLRAG</sequence>